<dbReference type="Proteomes" id="UP000183832">
    <property type="component" value="Unassembled WGS sequence"/>
</dbReference>
<evidence type="ECO:0000313" key="2">
    <source>
        <dbReference type="Proteomes" id="UP000183832"/>
    </source>
</evidence>
<organism evidence="1 2">
    <name type="scientific">Clunio marinus</name>
    <dbReference type="NCBI Taxonomy" id="568069"/>
    <lineage>
        <taxon>Eukaryota</taxon>
        <taxon>Metazoa</taxon>
        <taxon>Ecdysozoa</taxon>
        <taxon>Arthropoda</taxon>
        <taxon>Hexapoda</taxon>
        <taxon>Insecta</taxon>
        <taxon>Pterygota</taxon>
        <taxon>Neoptera</taxon>
        <taxon>Endopterygota</taxon>
        <taxon>Diptera</taxon>
        <taxon>Nematocera</taxon>
        <taxon>Chironomoidea</taxon>
        <taxon>Chironomidae</taxon>
        <taxon>Clunio</taxon>
    </lineage>
</organism>
<dbReference type="EMBL" id="CVRI01000047">
    <property type="protein sequence ID" value="CRK98247.1"/>
    <property type="molecule type" value="Genomic_DNA"/>
</dbReference>
<evidence type="ECO:0000313" key="1">
    <source>
        <dbReference type="EMBL" id="CRK98247.1"/>
    </source>
</evidence>
<gene>
    <name evidence="1" type="ORF">CLUMA_CG011609</name>
</gene>
<sequence length="118" mass="14245">MCRHIIARVKMKAFLEFDVKEEEAKEERDERKSFQLQIDFFMEIRTSRKRKKLARKDRKASNNDWFCTCVFVGFWEANILVNSVETGISHLLQQSFYRKNLRNCVVLKETKLFTKFNI</sequence>
<reference evidence="1 2" key="1">
    <citation type="submission" date="2015-04" db="EMBL/GenBank/DDBJ databases">
        <authorList>
            <person name="Syromyatnikov M.Y."/>
            <person name="Popov V.N."/>
        </authorList>
    </citation>
    <scope>NUCLEOTIDE SEQUENCE [LARGE SCALE GENOMIC DNA]</scope>
</reference>
<keyword evidence="2" id="KW-1185">Reference proteome</keyword>
<dbReference type="AlphaFoldDB" id="A0A1J1ID80"/>
<protein>
    <submittedName>
        <fullName evidence="1">CLUMA_CG011609, isoform A</fullName>
    </submittedName>
</protein>
<proteinExistence type="predicted"/>
<accession>A0A1J1ID80</accession>
<name>A0A1J1ID80_9DIPT</name>